<dbReference type="RefSeq" id="WP_013919951.1">
    <property type="nucleotide sequence ID" value="NC_015690.1"/>
</dbReference>
<reference evidence="5" key="1">
    <citation type="submission" date="2011-06" db="EMBL/GenBank/DDBJ databases">
        <title>Complete genome sequence of Paenibacillus mucilaginosus KNP414.</title>
        <authorList>
            <person name="Wang J."/>
            <person name="Hu S."/>
            <person name="Hu X."/>
            <person name="Zhang B."/>
            <person name="Dong D."/>
            <person name="Zhang S."/>
            <person name="Zhao K."/>
            <person name="Wu D."/>
        </authorList>
    </citation>
    <scope>NUCLEOTIDE SEQUENCE [LARGE SCALE GENOMIC DNA]</scope>
    <source>
        <strain evidence="5">KNP414</strain>
    </source>
</reference>
<gene>
    <name evidence="4" type="ordered locus">KNP414_06286</name>
</gene>
<sequence>MRKPGSVDQYIERIKPVVRKTRFSQLKIDEVAKVMDISKATLYKYFSSGEDIISTIVDHYTDYVLQADTLVQEDSVPYPERFQRLYGHSLRCVIYGSNLFMQDLQENYPPLYDKLAAAQQVRNKNLTAFYESGMEKKIFNPMNPILFMIQDEAVLRSIVEPLFCVQYDLTLKQALLDFYTLKKFQLLTPEHLQAVDDSIIENEIVQLLQSL</sequence>
<evidence type="ECO:0000256" key="1">
    <source>
        <dbReference type="ARBA" id="ARBA00023125"/>
    </source>
</evidence>
<dbReference type="Proteomes" id="UP000006620">
    <property type="component" value="Chromosome"/>
</dbReference>
<feature type="DNA-binding region" description="H-T-H motif" evidence="2">
    <location>
        <begin position="27"/>
        <end position="46"/>
    </location>
</feature>
<dbReference type="HOGENOM" id="CLU_105399_0_0_9"/>
<protein>
    <submittedName>
        <fullName evidence="4">Transcriptional regulator, TetR</fullName>
    </submittedName>
</protein>
<organism evidence="4 5">
    <name type="scientific">Paenibacillus mucilaginosus (strain KNP414)</name>
    <dbReference type="NCBI Taxonomy" id="1036673"/>
    <lineage>
        <taxon>Bacteria</taxon>
        <taxon>Bacillati</taxon>
        <taxon>Bacillota</taxon>
        <taxon>Bacilli</taxon>
        <taxon>Bacillales</taxon>
        <taxon>Paenibacillaceae</taxon>
        <taxon>Paenibacillus</taxon>
    </lineage>
</organism>
<dbReference type="Gene3D" id="1.10.357.10">
    <property type="entry name" value="Tetracycline Repressor, domain 2"/>
    <property type="match status" value="1"/>
</dbReference>
<dbReference type="PATRIC" id="fig|1036673.3.peg.5846"/>
<accession>F8FKC6</accession>
<evidence type="ECO:0000313" key="4">
    <source>
        <dbReference type="EMBL" id="AEI44807.1"/>
    </source>
</evidence>
<dbReference type="PROSITE" id="PS50977">
    <property type="entry name" value="HTH_TETR_2"/>
    <property type="match status" value="1"/>
</dbReference>
<feature type="domain" description="HTH tetR-type" evidence="3">
    <location>
        <begin position="4"/>
        <end position="64"/>
    </location>
</feature>
<name>F8FKC6_PAEMK</name>
<reference evidence="4 5" key="2">
    <citation type="journal article" date="2013" name="Genome Announc.">
        <title>Genome Sequence of Growth-Improving Paenibacillus mucilaginosus Strain KNP414.</title>
        <authorList>
            <person name="Lu J.J."/>
            <person name="Wang J.F."/>
            <person name="Hu X.F."/>
        </authorList>
    </citation>
    <scope>NUCLEOTIDE SEQUENCE [LARGE SCALE GENOMIC DNA]</scope>
    <source>
        <strain evidence="4 5">KNP414</strain>
    </source>
</reference>
<proteinExistence type="predicted"/>
<keyword evidence="1 2" id="KW-0238">DNA-binding</keyword>
<dbReference type="SUPFAM" id="SSF46689">
    <property type="entry name" value="Homeodomain-like"/>
    <property type="match status" value="1"/>
</dbReference>
<dbReference type="GO" id="GO:0003677">
    <property type="term" value="F:DNA binding"/>
    <property type="evidence" value="ECO:0007669"/>
    <property type="project" value="UniProtKB-UniRule"/>
</dbReference>
<evidence type="ECO:0000259" key="3">
    <source>
        <dbReference type="PROSITE" id="PS50977"/>
    </source>
</evidence>
<dbReference type="AlphaFoldDB" id="F8FKC6"/>
<dbReference type="InterPro" id="IPR009057">
    <property type="entry name" value="Homeodomain-like_sf"/>
</dbReference>
<evidence type="ECO:0000313" key="5">
    <source>
        <dbReference type="Proteomes" id="UP000006620"/>
    </source>
</evidence>
<dbReference type="InterPro" id="IPR001647">
    <property type="entry name" value="HTH_TetR"/>
</dbReference>
<dbReference type="EMBL" id="CP002869">
    <property type="protein sequence ID" value="AEI44807.1"/>
    <property type="molecule type" value="Genomic_DNA"/>
</dbReference>
<evidence type="ECO:0000256" key="2">
    <source>
        <dbReference type="PROSITE-ProRule" id="PRU00335"/>
    </source>
</evidence>
<dbReference type="KEGG" id="pms:KNP414_06286"/>